<dbReference type="SUPFAM" id="SSF53335">
    <property type="entry name" value="S-adenosyl-L-methionine-dependent methyltransferases"/>
    <property type="match status" value="1"/>
</dbReference>
<feature type="domain" description="Methyltransferase" evidence="4">
    <location>
        <begin position="63"/>
        <end position="146"/>
    </location>
</feature>
<proteinExistence type="predicted"/>
<dbReference type="EMBL" id="CP036295">
    <property type="protein sequence ID" value="QCC85572.1"/>
    <property type="molecule type" value="Genomic_DNA"/>
</dbReference>
<protein>
    <submittedName>
        <fullName evidence="5">Methyltransferase domain-containing protein</fullName>
    </submittedName>
</protein>
<accession>A0A4P7UPV2</accession>
<dbReference type="Proteomes" id="UP000297065">
    <property type="component" value="Chromosome"/>
</dbReference>
<reference evidence="5 6" key="1">
    <citation type="submission" date="2019-02" db="EMBL/GenBank/DDBJ databases">
        <title>Complete Genome Sequence of Desulfovibrio desulfuricans IC1, a Sulfonate Utilizing Anaerobe.</title>
        <authorList>
            <person name="Day L.A."/>
            <person name="De Leon K.B."/>
            <person name="Wall J.D."/>
        </authorList>
    </citation>
    <scope>NUCLEOTIDE SEQUENCE [LARGE SCALE GENOMIC DNA]</scope>
    <source>
        <strain evidence="5 6">IC1</strain>
    </source>
</reference>
<evidence type="ECO:0000256" key="2">
    <source>
        <dbReference type="ARBA" id="ARBA00022679"/>
    </source>
</evidence>
<gene>
    <name evidence="5" type="ORF">DDIC_06705</name>
</gene>
<evidence type="ECO:0000313" key="6">
    <source>
        <dbReference type="Proteomes" id="UP000297065"/>
    </source>
</evidence>
<dbReference type="AlphaFoldDB" id="A0A4P7UPV2"/>
<evidence type="ECO:0000313" key="5">
    <source>
        <dbReference type="EMBL" id="QCC85572.1"/>
    </source>
</evidence>
<evidence type="ECO:0000256" key="3">
    <source>
        <dbReference type="ARBA" id="ARBA00022691"/>
    </source>
</evidence>
<dbReference type="OrthoDB" id="1853779at2"/>
<dbReference type="InterPro" id="IPR041698">
    <property type="entry name" value="Methyltransf_25"/>
</dbReference>
<dbReference type="Pfam" id="PF13649">
    <property type="entry name" value="Methyltransf_25"/>
    <property type="match status" value="1"/>
</dbReference>
<dbReference type="CDD" id="cd02440">
    <property type="entry name" value="AdoMet_MTases"/>
    <property type="match status" value="1"/>
</dbReference>
<keyword evidence="1 5" id="KW-0489">Methyltransferase</keyword>
<dbReference type="PANTHER" id="PTHR43464:SF19">
    <property type="entry name" value="UBIQUINONE BIOSYNTHESIS O-METHYLTRANSFERASE, MITOCHONDRIAL"/>
    <property type="match status" value="1"/>
</dbReference>
<sequence length="275" mass="30978">MNISDFEACWAERQPDRTDMADFWTRRAESFNAHAGEADSSVYRQRLVEKLAARAHIGKADAVLDVGCGPGRHALSFARLAGTVEGCDIAPGMITCAQQNALDENLPNASFRVLDWAGADMERLGWKKRFRLVFASRTPAVYNRSTLEKMTEASSGYCCLLTQVTSDNSVRRELAPLVDDASHEEFTRRGLYCAFNLLWLEGYYPEVEYQERSWDSECPLEEAILMYTRHFNSRGQLSGEQQAALARRLSELSTNGMVKEKGSSRVALLFWNARP</sequence>
<keyword evidence="2 5" id="KW-0808">Transferase</keyword>
<dbReference type="Gene3D" id="3.40.50.150">
    <property type="entry name" value="Vaccinia Virus protein VP39"/>
    <property type="match status" value="1"/>
</dbReference>
<dbReference type="InterPro" id="IPR029063">
    <property type="entry name" value="SAM-dependent_MTases_sf"/>
</dbReference>
<evidence type="ECO:0000259" key="4">
    <source>
        <dbReference type="Pfam" id="PF13649"/>
    </source>
</evidence>
<evidence type="ECO:0000256" key="1">
    <source>
        <dbReference type="ARBA" id="ARBA00022603"/>
    </source>
</evidence>
<dbReference type="GO" id="GO:0008168">
    <property type="term" value="F:methyltransferase activity"/>
    <property type="evidence" value="ECO:0007669"/>
    <property type="project" value="UniProtKB-KW"/>
</dbReference>
<organism evidence="5 6">
    <name type="scientific">Desulfovibrio desulfuricans</name>
    <dbReference type="NCBI Taxonomy" id="876"/>
    <lineage>
        <taxon>Bacteria</taxon>
        <taxon>Pseudomonadati</taxon>
        <taxon>Thermodesulfobacteriota</taxon>
        <taxon>Desulfovibrionia</taxon>
        <taxon>Desulfovibrionales</taxon>
        <taxon>Desulfovibrionaceae</taxon>
        <taxon>Desulfovibrio</taxon>
    </lineage>
</organism>
<keyword evidence="3" id="KW-0949">S-adenosyl-L-methionine</keyword>
<name>A0A4P7UPV2_DESDE</name>
<dbReference type="GO" id="GO:0032259">
    <property type="term" value="P:methylation"/>
    <property type="evidence" value="ECO:0007669"/>
    <property type="project" value="UniProtKB-KW"/>
</dbReference>
<dbReference type="PANTHER" id="PTHR43464">
    <property type="entry name" value="METHYLTRANSFERASE"/>
    <property type="match status" value="1"/>
</dbReference>